<feature type="transmembrane region" description="Helical" evidence="5">
    <location>
        <begin position="123"/>
        <end position="140"/>
    </location>
</feature>
<dbReference type="EMBL" id="FNNO01000013">
    <property type="protein sequence ID" value="SDX32582.1"/>
    <property type="molecule type" value="Genomic_DNA"/>
</dbReference>
<dbReference type="InterPro" id="IPR009908">
    <property type="entry name" value="Methylamine_util_MauE"/>
</dbReference>
<feature type="transmembrane region" description="Helical" evidence="5">
    <location>
        <begin position="48"/>
        <end position="72"/>
    </location>
</feature>
<evidence type="ECO:0000313" key="7">
    <source>
        <dbReference type="EMBL" id="SDX32582.1"/>
    </source>
</evidence>
<name>A0A8X8IHP9_9BACT</name>
<dbReference type="NCBIfam" id="NF045576">
    <property type="entry name" value="BT_3928_fam"/>
    <property type="match status" value="1"/>
</dbReference>
<sequence length="358" mass="39795">MKRVLTIIRWLVGLLFIFSGLVKANDPLGLSYKMQEFFEVWGWNGFHDYTLSLSLIMNTFEIGAGVAVIVGWQQKLVNWLLLLLIIFFSFLTGYALLSGKIKTCGCFGDCIPLTPAQSFGKDLVLLLLILVLFFSTVAGGRNKVAGFAVFVAVLFTSALQWYVLKHLPLVDCLPYKAGNNIAEQMKQPAGAVPDSMSIVFTYRKNGKERTFDQDHFPPDFDSTYQYVGRQDKIARKGNGLQPAIPEFAIQTITGMDTTSALFASSGNYLLVMTKDMNGVDQWKAALETVAGKALQQKIPLFLVTAEPEKATVLFPQYHILKCDAIVLKTAARVRPTFFLMKGATIVKKLAYSDVGKIW</sequence>
<evidence type="ECO:0000256" key="4">
    <source>
        <dbReference type="ARBA" id="ARBA00023136"/>
    </source>
</evidence>
<protein>
    <recommendedName>
        <fullName evidence="6">Methylamine utilisation protein MauE domain-containing protein</fullName>
    </recommendedName>
</protein>
<keyword evidence="8" id="KW-1185">Reference proteome</keyword>
<keyword evidence="3 5" id="KW-1133">Transmembrane helix</keyword>
<evidence type="ECO:0000256" key="5">
    <source>
        <dbReference type="SAM" id="Phobius"/>
    </source>
</evidence>
<feature type="transmembrane region" description="Helical" evidence="5">
    <location>
        <begin position="147"/>
        <end position="164"/>
    </location>
</feature>
<dbReference type="GO" id="GO:0030416">
    <property type="term" value="P:methylamine metabolic process"/>
    <property type="evidence" value="ECO:0007669"/>
    <property type="project" value="InterPro"/>
</dbReference>
<evidence type="ECO:0000256" key="2">
    <source>
        <dbReference type="ARBA" id="ARBA00022692"/>
    </source>
</evidence>
<dbReference type="RefSeq" id="WP_092725441.1">
    <property type="nucleotide sequence ID" value="NZ_FNNO01000013.1"/>
</dbReference>
<proteinExistence type="predicted"/>
<gene>
    <name evidence="7" type="ORF">SAMN05444410_11369</name>
</gene>
<accession>A0A8X8IHP9</accession>
<comment type="subcellular location">
    <subcellularLocation>
        <location evidence="1">Membrane</location>
        <topology evidence="1">Multi-pass membrane protein</topology>
    </subcellularLocation>
</comment>
<dbReference type="Proteomes" id="UP000198711">
    <property type="component" value="Unassembled WGS sequence"/>
</dbReference>
<evidence type="ECO:0000313" key="8">
    <source>
        <dbReference type="Proteomes" id="UP000198711"/>
    </source>
</evidence>
<reference evidence="7 8" key="1">
    <citation type="submission" date="2016-10" db="EMBL/GenBank/DDBJ databases">
        <authorList>
            <person name="Varghese N."/>
            <person name="Submissions S."/>
        </authorList>
    </citation>
    <scope>NUCLEOTIDE SEQUENCE [LARGE SCALE GENOMIC DNA]</scope>
    <source>
        <strain evidence="7 8">DSM 25353</strain>
    </source>
</reference>
<comment type="caution">
    <text evidence="7">The sequence shown here is derived from an EMBL/GenBank/DDBJ whole genome shotgun (WGS) entry which is preliminary data.</text>
</comment>
<keyword evidence="4 5" id="KW-0472">Membrane</keyword>
<keyword evidence="2 5" id="KW-0812">Transmembrane</keyword>
<feature type="transmembrane region" description="Helical" evidence="5">
    <location>
        <begin position="79"/>
        <end position="97"/>
    </location>
</feature>
<dbReference type="Pfam" id="PF07291">
    <property type="entry name" value="MauE"/>
    <property type="match status" value="1"/>
</dbReference>
<dbReference type="GO" id="GO:0016020">
    <property type="term" value="C:membrane"/>
    <property type="evidence" value="ECO:0007669"/>
    <property type="project" value="UniProtKB-SubCell"/>
</dbReference>
<evidence type="ECO:0000256" key="1">
    <source>
        <dbReference type="ARBA" id="ARBA00004141"/>
    </source>
</evidence>
<feature type="domain" description="Methylamine utilisation protein MauE" evidence="6">
    <location>
        <begin position="1"/>
        <end position="134"/>
    </location>
</feature>
<organism evidence="7 8">
    <name type="scientific">Hydrobacter penzbergensis</name>
    <dbReference type="NCBI Taxonomy" id="1235997"/>
    <lineage>
        <taxon>Bacteria</taxon>
        <taxon>Pseudomonadati</taxon>
        <taxon>Bacteroidota</taxon>
        <taxon>Chitinophagia</taxon>
        <taxon>Chitinophagales</taxon>
        <taxon>Chitinophagaceae</taxon>
        <taxon>Hydrobacter</taxon>
    </lineage>
</organism>
<evidence type="ECO:0000259" key="6">
    <source>
        <dbReference type="Pfam" id="PF07291"/>
    </source>
</evidence>
<dbReference type="AlphaFoldDB" id="A0A8X8IHP9"/>
<evidence type="ECO:0000256" key="3">
    <source>
        <dbReference type="ARBA" id="ARBA00022989"/>
    </source>
</evidence>